<feature type="region of interest" description="Disordered" evidence="1">
    <location>
        <begin position="48"/>
        <end position="79"/>
    </location>
</feature>
<evidence type="ECO:0000313" key="3">
    <source>
        <dbReference type="Proteomes" id="UP000016932"/>
    </source>
</evidence>
<evidence type="ECO:0000313" key="2">
    <source>
        <dbReference type="EMBL" id="EME87618.1"/>
    </source>
</evidence>
<gene>
    <name evidence="2" type="ORF">MYCFIDRAFT_181000</name>
</gene>
<proteinExistence type="predicted"/>
<feature type="compositionally biased region" description="Basic and acidic residues" evidence="1">
    <location>
        <begin position="48"/>
        <end position="58"/>
    </location>
</feature>
<dbReference type="STRING" id="383855.N1Q9R2"/>
<dbReference type="AlphaFoldDB" id="N1Q9R2"/>
<organism evidence="2 3">
    <name type="scientific">Pseudocercospora fijiensis (strain CIRAD86)</name>
    <name type="common">Black leaf streak disease fungus</name>
    <name type="synonym">Mycosphaerella fijiensis</name>
    <dbReference type="NCBI Taxonomy" id="383855"/>
    <lineage>
        <taxon>Eukaryota</taxon>
        <taxon>Fungi</taxon>
        <taxon>Dikarya</taxon>
        <taxon>Ascomycota</taxon>
        <taxon>Pezizomycotina</taxon>
        <taxon>Dothideomycetes</taxon>
        <taxon>Dothideomycetidae</taxon>
        <taxon>Mycosphaerellales</taxon>
        <taxon>Mycosphaerellaceae</taxon>
        <taxon>Pseudocercospora</taxon>
    </lineage>
</organism>
<protein>
    <submittedName>
        <fullName evidence="2">Uncharacterized protein</fullName>
    </submittedName>
</protein>
<dbReference type="EMBL" id="KB446555">
    <property type="protein sequence ID" value="EME87618.1"/>
    <property type="molecule type" value="Genomic_DNA"/>
</dbReference>
<dbReference type="GeneID" id="19334523"/>
<dbReference type="KEGG" id="pfj:MYCFIDRAFT_181000"/>
<keyword evidence="3" id="KW-1185">Reference proteome</keyword>
<name>N1Q9R2_PSEFD</name>
<sequence>MARRIEAHFDSVTAGKDMGNFGRLGLLDLLVGSTCKDEDDVLDDINEETEKHNVKERAQGAANSAMDGIERKQKARGRK</sequence>
<dbReference type="RefSeq" id="XP_007920998.1">
    <property type="nucleotide sequence ID" value="XM_007922807.1"/>
</dbReference>
<dbReference type="HOGENOM" id="CLU_2607019_0_0_1"/>
<accession>N1Q9R2</accession>
<reference evidence="2 3" key="1">
    <citation type="journal article" date="2012" name="PLoS Pathog.">
        <title>Diverse lifestyles and strategies of plant pathogenesis encoded in the genomes of eighteen Dothideomycetes fungi.</title>
        <authorList>
            <person name="Ohm R.A."/>
            <person name="Feau N."/>
            <person name="Henrissat B."/>
            <person name="Schoch C.L."/>
            <person name="Horwitz B.A."/>
            <person name="Barry K.W."/>
            <person name="Condon B.J."/>
            <person name="Copeland A.C."/>
            <person name="Dhillon B."/>
            <person name="Glaser F."/>
            <person name="Hesse C.N."/>
            <person name="Kosti I."/>
            <person name="LaButti K."/>
            <person name="Lindquist E.A."/>
            <person name="Lucas S."/>
            <person name="Salamov A.A."/>
            <person name="Bradshaw R.E."/>
            <person name="Ciuffetti L."/>
            <person name="Hamelin R.C."/>
            <person name="Kema G.H.J."/>
            <person name="Lawrence C."/>
            <person name="Scott J.A."/>
            <person name="Spatafora J.W."/>
            <person name="Turgeon B.G."/>
            <person name="de Wit P.J.G.M."/>
            <person name="Zhong S."/>
            <person name="Goodwin S.B."/>
            <person name="Grigoriev I.V."/>
        </authorList>
    </citation>
    <scope>NUCLEOTIDE SEQUENCE [LARGE SCALE GENOMIC DNA]</scope>
    <source>
        <strain evidence="2 3">CIRAD86</strain>
    </source>
</reference>
<evidence type="ECO:0000256" key="1">
    <source>
        <dbReference type="SAM" id="MobiDB-lite"/>
    </source>
</evidence>
<dbReference type="Proteomes" id="UP000016932">
    <property type="component" value="Unassembled WGS sequence"/>
</dbReference>
<dbReference type="VEuPathDB" id="FungiDB:MYCFIDRAFT_181000"/>